<feature type="compositionally biased region" description="Low complexity" evidence="4">
    <location>
        <begin position="205"/>
        <end position="221"/>
    </location>
</feature>
<dbReference type="Proteomes" id="UP000032141">
    <property type="component" value="Chromosome C5"/>
</dbReference>
<evidence type="ECO:0000256" key="3">
    <source>
        <dbReference type="SAM" id="Coils"/>
    </source>
</evidence>
<dbReference type="AlphaFoldDB" id="A0A0D3CI92"/>
<keyword evidence="5" id="KW-0732">Signal</keyword>
<dbReference type="GO" id="GO:0003677">
    <property type="term" value="F:DNA binding"/>
    <property type="evidence" value="ECO:0007669"/>
    <property type="project" value="UniProtKB-KW"/>
</dbReference>
<feature type="signal peptide" evidence="5">
    <location>
        <begin position="1"/>
        <end position="31"/>
    </location>
</feature>
<sequence>MLSLQQPCMLWLNLYVHLRVCVLVKSSHCFADPERPKNDKATILTDTVQLLKELTSEVNKLKSEYSALADESREILNLDHKLQKSTGDLYNQGQCLRGELQWSHDGSTAIFSISNAYGHASWVNANASINAILHVLGNQNPSMMPAAPCNLEQRFQERADPRKQRTLMMLQHNLSLKLLVLLLIRTHHCKGQRRRRDLRDIATNSIEESPLSSKCSSSPSVRVRDDSPSDSVTDGQKPE</sequence>
<keyword evidence="8" id="KW-1185">Reference proteome</keyword>
<evidence type="ECO:0000313" key="8">
    <source>
        <dbReference type="Proteomes" id="UP000032141"/>
    </source>
</evidence>
<evidence type="ECO:0000256" key="2">
    <source>
        <dbReference type="ARBA" id="ARBA00023242"/>
    </source>
</evidence>
<keyword evidence="2" id="KW-0539">Nucleus</keyword>
<evidence type="ECO:0000256" key="1">
    <source>
        <dbReference type="ARBA" id="ARBA00023125"/>
    </source>
</evidence>
<feature type="region of interest" description="Disordered" evidence="4">
    <location>
        <begin position="203"/>
        <end position="239"/>
    </location>
</feature>
<dbReference type="Gramene" id="Bo5g112420.1">
    <property type="protein sequence ID" value="Bo5g112420.1"/>
    <property type="gene ID" value="Bo5g112420"/>
</dbReference>
<dbReference type="InterPro" id="IPR044579">
    <property type="entry name" value="bHLH11/121"/>
</dbReference>
<dbReference type="PANTHER" id="PTHR47001:SF3">
    <property type="entry name" value="TRANSCRIPTION FACTOR BHLH121"/>
    <property type="match status" value="1"/>
</dbReference>
<dbReference type="GO" id="GO:0006879">
    <property type="term" value="P:intracellular iron ion homeostasis"/>
    <property type="evidence" value="ECO:0007669"/>
    <property type="project" value="InterPro"/>
</dbReference>
<dbReference type="EnsemblPlants" id="Bo5g112420.1">
    <property type="protein sequence ID" value="Bo5g112420.1"/>
    <property type="gene ID" value="Bo5g112420"/>
</dbReference>
<reference evidence="7" key="2">
    <citation type="submission" date="2015-03" db="UniProtKB">
        <authorList>
            <consortium name="EnsemblPlants"/>
        </authorList>
    </citation>
    <scope>IDENTIFICATION</scope>
</reference>
<reference evidence="7 8" key="1">
    <citation type="journal article" date="2014" name="Genome Biol.">
        <title>Transcriptome and methylome profiling reveals relics of genome dominance in the mesopolyploid Brassica oleracea.</title>
        <authorList>
            <person name="Parkin I.A."/>
            <person name="Koh C."/>
            <person name="Tang H."/>
            <person name="Robinson S.J."/>
            <person name="Kagale S."/>
            <person name="Clarke W.E."/>
            <person name="Town C.D."/>
            <person name="Nixon J."/>
            <person name="Krishnakumar V."/>
            <person name="Bidwell S.L."/>
            <person name="Denoeud F."/>
            <person name="Belcram H."/>
            <person name="Links M.G."/>
            <person name="Just J."/>
            <person name="Clarke C."/>
            <person name="Bender T."/>
            <person name="Huebert T."/>
            <person name="Mason A.S."/>
            <person name="Pires J.C."/>
            <person name="Barker G."/>
            <person name="Moore J."/>
            <person name="Walley P.G."/>
            <person name="Manoli S."/>
            <person name="Batley J."/>
            <person name="Edwards D."/>
            <person name="Nelson M.N."/>
            <person name="Wang X."/>
            <person name="Paterson A.H."/>
            <person name="King G."/>
            <person name="Bancroft I."/>
            <person name="Chalhoub B."/>
            <person name="Sharpe A.G."/>
        </authorList>
    </citation>
    <scope>NUCLEOTIDE SEQUENCE</scope>
    <source>
        <strain evidence="7 8">cv. TO1000</strain>
    </source>
</reference>
<dbReference type="STRING" id="109376.A0A0D3CI92"/>
<dbReference type="InterPro" id="IPR057075">
    <property type="entry name" value="bHLH_IRO3"/>
</dbReference>
<accession>A0A0D3CI92</accession>
<proteinExistence type="predicted"/>
<evidence type="ECO:0000256" key="5">
    <source>
        <dbReference type="SAM" id="SignalP"/>
    </source>
</evidence>
<protein>
    <recommendedName>
        <fullName evidence="6">Iron-related transcription factor 3 bHLH domain-containing protein</fullName>
    </recommendedName>
</protein>
<name>A0A0D3CI92_BRAOL</name>
<dbReference type="Pfam" id="PF23177">
    <property type="entry name" value="bHLH_IRO3"/>
    <property type="match status" value="1"/>
</dbReference>
<evidence type="ECO:0000256" key="4">
    <source>
        <dbReference type="SAM" id="MobiDB-lite"/>
    </source>
</evidence>
<dbReference type="GO" id="GO:0003700">
    <property type="term" value="F:DNA-binding transcription factor activity"/>
    <property type="evidence" value="ECO:0007669"/>
    <property type="project" value="InterPro"/>
</dbReference>
<organism evidence="7 8">
    <name type="scientific">Brassica oleracea var. oleracea</name>
    <dbReference type="NCBI Taxonomy" id="109376"/>
    <lineage>
        <taxon>Eukaryota</taxon>
        <taxon>Viridiplantae</taxon>
        <taxon>Streptophyta</taxon>
        <taxon>Embryophyta</taxon>
        <taxon>Tracheophyta</taxon>
        <taxon>Spermatophyta</taxon>
        <taxon>Magnoliopsida</taxon>
        <taxon>eudicotyledons</taxon>
        <taxon>Gunneridae</taxon>
        <taxon>Pentapetalae</taxon>
        <taxon>rosids</taxon>
        <taxon>malvids</taxon>
        <taxon>Brassicales</taxon>
        <taxon>Brassicaceae</taxon>
        <taxon>Brassiceae</taxon>
        <taxon>Brassica</taxon>
    </lineage>
</organism>
<keyword evidence="1" id="KW-0238">DNA-binding</keyword>
<feature type="coiled-coil region" evidence="3">
    <location>
        <begin position="44"/>
        <end position="71"/>
    </location>
</feature>
<feature type="domain" description="Iron-related transcription factor 3 bHLH" evidence="6">
    <location>
        <begin position="34"/>
        <end position="73"/>
    </location>
</feature>
<evidence type="ECO:0000259" key="6">
    <source>
        <dbReference type="Pfam" id="PF23177"/>
    </source>
</evidence>
<dbReference type="PANTHER" id="PTHR47001">
    <property type="entry name" value="TRANSCRIPTION FACTOR BHLH121"/>
    <property type="match status" value="1"/>
</dbReference>
<keyword evidence="3" id="KW-0175">Coiled coil</keyword>
<feature type="chain" id="PRO_5002258720" description="Iron-related transcription factor 3 bHLH domain-containing protein" evidence="5">
    <location>
        <begin position="32"/>
        <end position="239"/>
    </location>
</feature>
<dbReference type="HOGENOM" id="CLU_1162544_0_0_1"/>
<evidence type="ECO:0000313" key="7">
    <source>
        <dbReference type="EnsemblPlants" id="Bo5g112420.1"/>
    </source>
</evidence>